<dbReference type="EMBL" id="GAIX01010355">
    <property type="protein sequence ID" value="JAA82205.1"/>
    <property type="molecule type" value="Transcribed_RNA"/>
</dbReference>
<proteinExistence type="predicted"/>
<feature type="non-terminal residue" evidence="2">
    <location>
        <position position="70"/>
    </location>
</feature>
<organism evidence="2">
    <name type="scientific">Pararge aegeria</name>
    <name type="common">speckled wood butterfly</name>
    <dbReference type="NCBI Taxonomy" id="116150"/>
    <lineage>
        <taxon>Eukaryota</taxon>
        <taxon>Metazoa</taxon>
        <taxon>Ecdysozoa</taxon>
        <taxon>Arthropoda</taxon>
        <taxon>Hexapoda</taxon>
        <taxon>Insecta</taxon>
        <taxon>Pterygota</taxon>
        <taxon>Neoptera</taxon>
        <taxon>Endopterygota</taxon>
        <taxon>Lepidoptera</taxon>
        <taxon>Glossata</taxon>
        <taxon>Ditrysia</taxon>
        <taxon>Papilionoidea</taxon>
        <taxon>Nymphalidae</taxon>
        <taxon>Satyrinae</taxon>
        <taxon>Satyrini</taxon>
        <taxon>Parargina</taxon>
        <taxon>Pararge</taxon>
    </lineage>
</organism>
<evidence type="ECO:0000256" key="1">
    <source>
        <dbReference type="SAM" id="MobiDB-lite"/>
    </source>
</evidence>
<reference evidence="2" key="2">
    <citation type="submission" date="2013-05" db="EMBL/GenBank/DDBJ databases">
        <authorList>
            <person name="Carter J.-M."/>
            <person name="Baker S.C."/>
            <person name="Pink R."/>
            <person name="Carter D.R.F."/>
            <person name="Collins A."/>
            <person name="Tomlin J."/>
            <person name="Gibbs M."/>
            <person name="Breuker C.J."/>
        </authorList>
    </citation>
    <scope>NUCLEOTIDE SEQUENCE</scope>
    <source>
        <tissue evidence="2">Ovary</tissue>
    </source>
</reference>
<evidence type="ECO:0000313" key="2">
    <source>
        <dbReference type="EMBL" id="JAA82205.1"/>
    </source>
</evidence>
<dbReference type="AlphaFoldDB" id="S4P6H0"/>
<sequence>MKTESENTETEPESLPLKAATHSKLSEKETSEAPVEVTSSGRRRTRPLKYSESTYQTTPTLGGDGSRKRK</sequence>
<feature type="compositionally biased region" description="Polar residues" evidence="1">
    <location>
        <begin position="51"/>
        <end position="60"/>
    </location>
</feature>
<protein>
    <submittedName>
        <fullName evidence="2">Uncharacterized protein</fullName>
    </submittedName>
</protein>
<feature type="region of interest" description="Disordered" evidence="1">
    <location>
        <begin position="1"/>
        <end position="70"/>
    </location>
</feature>
<accession>S4P6H0</accession>
<name>S4P6H0_9NEOP</name>
<feature type="compositionally biased region" description="Acidic residues" evidence="1">
    <location>
        <begin position="1"/>
        <end position="12"/>
    </location>
</feature>
<reference evidence="2" key="1">
    <citation type="journal article" date="2013" name="BMC Genomics">
        <title>Unscrambling butterfly oogenesis.</title>
        <authorList>
            <person name="Carter J.M."/>
            <person name="Baker S.C."/>
            <person name="Pink R."/>
            <person name="Carter D.R."/>
            <person name="Collins A."/>
            <person name="Tomlin J."/>
            <person name="Gibbs M."/>
            <person name="Breuker C.J."/>
        </authorList>
    </citation>
    <scope>NUCLEOTIDE SEQUENCE</scope>
    <source>
        <tissue evidence="2">Ovary</tissue>
    </source>
</reference>